<dbReference type="Pfam" id="PF16917">
    <property type="entry name" value="BPL_LplA_LipB_2"/>
    <property type="match status" value="1"/>
</dbReference>
<dbReference type="InterPro" id="IPR004143">
    <property type="entry name" value="BPL_LPL_catalytic"/>
</dbReference>
<feature type="domain" description="BPL/LPL catalytic" evidence="2">
    <location>
        <begin position="11"/>
        <end position="189"/>
    </location>
</feature>
<dbReference type="InterPro" id="IPR028044">
    <property type="entry name" value="DUF4444"/>
</dbReference>
<evidence type="ECO:0000259" key="1">
    <source>
        <dbReference type="Pfam" id="PF14563"/>
    </source>
</evidence>
<feature type="domain" description="DUF4444" evidence="1">
    <location>
        <begin position="195"/>
        <end position="235"/>
    </location>
</feature>
<dbReference type="InterPro" id="IPR045864">
    <property type="entry name" value="aa-tRNA-synth_II/BPL/LPL"/>
</dbReference>
<name>A0A239D3Q7_9RHOB</name>
<accession>A0A239D3Q7</accession>
<dbReference type="Proteomes" id="UP000198426">
    <property type="component" value="Unassembled WGS sequence"/>
</dbReference>
<evidence type="ECO:0000313" key="4">
    <source>
        <dbReference type="Proteomes" id="UP000198426"/>
    </source>
</evidence>
<keyword evidence="4" id="KW-1185">Reference proteome</keyword>
<organism evidence="3 4">
    <name type="scientific">Tropicimonas sediminicola</name>
    <dbReference type="NCBI Taxonomy" id="1031541"/>
    <lineage>
        <taxon>Bacteria</taxon>
        <taxon>Pseudomonadati</taxon>
        <taxon>Pseudomonadota</taxon>
        <taxon>Alphaproteobacteria</taxon>
        <taxon>Rhodobacterales</taxon>
        <taxon>Roseobacteraceae</taxon>
        <taxon>Tropicimonas</taxon>
    </lineage>
</organism>
<evidence type="ECO:0000259" key="2">
    <source>
        <dbReference type="Pfam" id="PF16917"/>
    </source>
</evidence>
<gene>
    <name evidence="3" type="ORF">SAMN05421757_101633</name>
</gene>
<dbReference type="SUPFAM" id="SSF55681">
    <property type="entry name" value="Class II aaRS and biotin synthetases"/>
    <property type="match status" value="1"/>
</dbReference>
<dbReference type="GO" id="GO:0016874">
    <property type="term" value="F:ligase activity"/>
    <property type="evidence" value="ECO:0007669"/>
    <property type="project" value="UniProtKB-KW"/>
</dbReference>
<dbReference type="EMBL" id="FZOY01000001">
    <property type="protein sequence ID" value="SNS27045.1"/>
    <property type="molecule type" value="Genomic_DNA"/>
</dbReference>
<keyword evidence="3" id="KW-0436">Ligase</keyword>
<proteinExistence type="predicted"/>
<reference evidence="3 4" key="1">
    <citation type="submission" date="2017-06" db="EMBL/GenBank/DDBJ databases">
        <authorList>
            <person name="Kim H.J."/>
            <person name="Triplett B.A."/>
        </authorList>
    </citation>
    <scope>NUCLEOTIDE SEQUENCE [LARGE SCALE GENOMIC DNA]</scope>
    <source>
        <strain evidence="3 4">DSM 29339</strain>
    </source>
</reference>
<dbReference type="Gene3D" id="3.30.930.10">
    <property type="entry name" value="Bira Bifunctional Protein, Domain 2"/>
    <property type="match status" value="1"/>
</dbReference>
<dbReference type="AlphaFoldDB" id="A0A239D3Q7"/>
<evidence type="ECO:0000313" key="3">
    <source>
        <dbReference type="EMBL" id="SNS27045.1"/>
    </source>
</evidence>
<sequence>MTMTEAEELTFPPLMWGEETGDNAVEHAVMRATLGCDAGLVAYNLGASRLQAALVFAPDVPLGKAMAMLPLCGVSFQNALGALAPPEVAVHLGWDGRILVNGAHCGGLRILADTRDPEAIPGWMVVGLTLPLIPETDRPGDTPDRTALYIEGCADVSPPRLLEAWARHTLNWIASWEDDGARALHAEWRGLAQGIGEETTSGDITGTFLGVDEDFGMLLRDAQTTHLIPLTTILETTP</sequence>
<dbReference type="Pfam" id="PF14563">
    <property type="entry name" value="DUF4444"/>
    <property type="match status" value="1"/>
</dbReference>
<dbReference type="Gene3D" id="2.30.30.100">
    <property type="match status" value="1"/>
</dbReference>
<protein>
    <submittedName>
        <fullName evidence="3">Biotin-(Acetyl-CoA carboxylase) ligase</fullName>
    </submittedName>
</protein>